<dbReference type="Pfam" id="PF12796">
    <property type="entry name" value="Ank_2"/>
    <property type="match status" value="1"/>
</dbReference>
<dbReference type="SMART" id="SM00248">
    <property type="entry name" value="ANK"/>
    <property type="match status" value="2"/>
</dbReference>
<sequence length="165" mass="18219">MLLEIALSIDSEKDLASFVQVNRAMYQTLISQLYRRNTKDSDGSAIRHAAASDNCSTLRRALQTWKDINGSANLPKSPDSTKSTPLFAVAYRGNLAAVQMLLDYGVSPNGKDKSKRTSLYVASGRGHTAVVKTLLEHPRIKVNAYNNDRITPICFLLHVKVILKS</sequence>
<dbReference type="AlphaFoldDB" id="A0A9X0BBG0"/>
<evidence type="ECO:0000256" key="1">
    <source>
        <dbReference type="ARBA" id="ARBA00022737"/>
    </source>
</evidence>
<dbReference type="RefSeq" id="XP_056490800.1">
    <property type="nucleotide sequence ID" value="XM_056628066.1"/>
</dbReference>
<proteinExistence type="predicted"/>
<dbReference type="GeneID" id="81367046"/>
<dbReference type="PANTHER" id="PTHR24198">
    <property type="entry name" value="ANKYRIN REPEAT AND PROTEIN KINASE DOMAIN-CONTAINING PROTEIN"/>
    <property type="match status" value="1"/>
</dbReference>
<gene>
    <name evidence="4" type="ORF">N7509_003429</name>
</gene>
<evidence type="ECO:0000256" key="2">
    <source>
        <dbReference type="ARBA" id="ARBA00023043"/>
    </source>
</evidence>
<dbReference type="PROSITE" id="PS50088">
    <property type="entry name" value="ANK_REPEAT"/>
    <property type="match status" value="1"/>
</dbReference>
<reference evidence="4" key="1">
    <citation type="submission" date="2022-12" db="EMBL/GenBank/DDBJ databases">
        <authorList>
            <person name="Petersen C."/>
        </authorList>
    </citation>
    <scope>NUCLEOTIDE SEQUENCE</scope>
    <source>
        <strain evidence="4">IBT 29677</strain>
    </source>
</reference>
<evidence type="ECO:0000256" key="3">
    <source>
        <dbReference type="PROSITE-ProRule" id="PRU00023"/>
    </source>
</evidence>
<keyword evidence="5" id="KW-1185">Reference proteome</keyword>
<dbReference type="InterPro" id="IPR002110">
    <property type="entry name" value="Ankyrin_rpt"/>
</dbReference>
<accession>A0A9X0BBG0</accession>
<dbReference type="SUPFAM" id="SSF48403">
    <property type="entry name" value="Ankyrin repeat"/>
    <property type="match status" value="1"/>
</dbReference>
<protein>
    <submittedName>
        <fullName evidence="4">Uncharacterized protein</fullName>
    </submittedName>
</protein>
<dbReference type="Proteomes" id="UP001147747">
    <property type="component" value="Unassembled WGS sequence"/>
</dbReference>
<reference evidence="4" key="2">
    <citation type="journal article" date="2023" name="IMA Fungus">
        <title>Comparative genomic study of the Penicillium genus elucidates a diverse pangenome and 15 lateral gene transfer events.</title>
        <authorList>
            <person name="Petersen C."/>
            <person name="Sorensen T."/>
            <person name="Nielsen M.R."/>
            <person name="Sondergaard T.E."/>
            <person name="Sorensen J.L."/>
            <person name="Fitzpatrick D.A."/>
            <person name="Frisvad J.C."/>
            <person name="Nielsen K.L."/>
        </authorList>
    </citation>
    <scope>NUCLEOTIDE SEQUENCE</scope>
    <source>
        <strain evidence="4">IBT 29677</strain>
    </source>
</reference>
<keyword evidence="1" id="KW-0677">Repeat</keyword>
<comment type="caution">
    <text evidence="4">The sequence shown here is derived from an EMBL/GenBank/DDBJ whole genome shotgun (WGS) entry which is preliminary data.</text>
</comment>
<name>A0A9X0BBG0_9EURO</name>
<dbReference type="EMBL" id="JAPZBU010000005">
    <property type="protein sequence ID" value="KAJ5403558.1"/>
    <property type="molecule type" value="Genomic_DNA"/>
</dbReference>
<dbReference type="OrthoDB" id="20872at2759"/>
<feature type="repeat" description="ANK" evidence="3">
    <location>
        <begin position="81"/>
        <end position="113"/>
    </location>
</feature>
<dbReference type="InterPro" id="IPR036770">
    <property type="entry name" value="Ankyrin_rpt-contain_sf"/>
</dbReference>
<dbReference type="Gene3D" id="1.25.40.20">
    <property type="entry name" value="Ankyrin repeat-containing domain"/>
    <property type="match status" value="1"/>
</dbReference>
<keyword evidence="2 3" id="KW-0040">ANK repeat</keyword>
<evidence type="ECO:0000313" key="5">
    <source>
        <dbReference type="Proteomes" id="UP001147747"/>
    </source>
</evidence>
<dbReference type="PANTHER" id="PTHR24198:SF165">
    <property type="entry name" value="ANKYRIN REPEAT-CONTAINING PROTEIN-RELATED"/>
    <property type="match status" value="1"/>
</dbReference>
<evidence type="ECO:0000313" key="4">
    <source>
        <dbReference type="EMBL" id="KAJ5403558.1"/>
    </source>
</evidence>
<organism evidence="4 5">
    <name type="scientific">Penicillium cosmopolitanum</name>
    <dbReference type="NCBI Taxonomy" id="1131564"/>
    <lineage>
        <taxon>Eukaryota</taxon>
        <taxon>Fungi</taxon>
        <taxon>Dikarya</taxon>
        <taxon>Ascomycota</taxon>
        <taxon>Pezizomycotina</taxon>
        <taxon>Eurotiomycetes</taxon>
        <taxon>Eurotiomycetidae</taxon>
        <taxon>Eurotiales</taxon>
        <taxon>Aspergillaceae</taxon>
        <taxon>Penicillium</taxon>
    </lineage>
</organism>